<name>A0A5B2VFS6_9HYPH</name>
<accession>A0A5B2VFS6</accession>
<gene>
    <name evidence="2" type="ORF">F0L46_10825</name>
</gene>
<proteinExistence type="predicted"/>
<dbReference type="PANTHER" id="PTHR30024:SF48">
    <property type="entry name" value="ABC TRANSPORTER SUBSTRATE-BINDING PROTEIN"/>
    <property type="match status" value="1"/>
</dbReference>
<feature type="chain" id="PRO_5022884608" evidence="1">
    <location>
        <begin position="22"/>
        <end position="327"/>
    </location>
</feature>
<comment type="caution">
    <text evidence="2">The sequence shown here is derived from an EMBL/GenBank/DDBJ whole genome shotgun (WGS) entry which is preliminary data.</text>
</comment>
<evidence type="ECO:0000313" key="2">
    <source>
        <dbReference type="EMBL" id="KAA2237478.1"/>
    </source>
</evidence>
<dbReference type="InterPro" id="IPR006311">
    <property type="entry name" value="TAT_signal"/>
</dbReference>
<evidence type="ECO:0000256" key="1">
    <source>
        <dbReference type="SAM" id="SignalP"/>
    </source>
</evidence>
<dbReference type="OrthoDB" id="5621714at2"/>
<feature type="signal peptide" evidence="1">
    <location>
        <begin position="1"/>
        <end position="21"/>
    </location>
</feature>
<protein>
    <submittedName>
        <fullName evidence="2">ABC transporter substrate-binding protein</fullName>
    </submittedName>
</protein>
<reference evidence="2 3" key="2">
    <citation type="submission" date="2019-09" db="EMBL/GenBank/DDBJ databases">
        <authorList>
            <person name="Jin C."/>
        </authorList>
    </citation>
    <scope>NUCLEOTIDE SEQUENCE [LARGE SCALE GENOMIC DNA]</scope>
    <source>
        <strain evidence="2 3">BN140002</strain>
    </source>
</reference>
<dbReference type="AlphaFoldDB" id="A0A5B2VFS6"/>
<keyword evidence="3" id="KW-1185">Reference proteome</keyword>
<evidence type="ECO:0000313" key="3">
    <source>
        <dbReference type="Proteomes" id="UP000323142"/>
    </source>
</evidence>
<dbReference type="RefSeq" id="WP_149817318.1">
    <property type="nucleotide sequence ID" value="NZ_VUOA01000019.1"/>
</dbReference>
<sequence length="327" mass="34213">MLTRRHLLGAAAAALSAPAVARAAASRPALRVGVLPFGTVSWEVETIRALGLDAAHGFTLEPVRLAGSEAARIAFQGGAVDTIVSDLLLAARLRGEGRGVRFLPFSATEGAVMVPAGSPIAGVADLKARRLGVAGGPLDKSWLLLRAHAAEAAGLDLAAASTLSFGAPPLLAQKLEAGELDAGLLYWNFCARLEAKGFRRLIGAGDVARALGATGEIALLGYVFDEAAARKMALVDGLAAASRAAKERLAADPAAWDRLRPLMHAEDDATFEALRRAFLEGIPRRPLPEERADAERLYAVLARLGGERLVGPATRLPEGLYWREGAA</sequence>
<dbReference type="Proteomes" id="UP000323142">
    <property type="component" value="Unassembled WGS sequence"/>
</dbReference>
<dbReference type="SUPFAM" id="SSF53850">
    <property type="entry name" value="Periplasmic binding protein-like II"/>
    <property type="match status" value="1"/>
</dbReference>
<dbReference type="PROSITE" id="PS51318">
    <property type="entry name" value="TAT"/>
    <property type="match status" value="1"/>
</dbReference>
<organism evidence="2 3">
    <name type="scientific">Salinarimonas soli</name>
    <dbReference type="NCBI Taxonomy" id="1638099"/>
    <lineage>
        <taxon>Bacteria</taxon>
        <taxon>Pseudomonadati</taxon>
        <taxon>Pseudomonadota</taxon>
        <taxon>Alphaproteobacteria</taxon>
        <taxon>Hyphomicrobiales</taxon>
        <taxon>Salinarimonadaceae</taxon>
        <taxon>Salinarimonas</taxon>
    </lineage>
</organism>
<dbReference type="PANTHER" id="PTHR30024">
    <property type="entry name" value="ALIPHATIC SULFONATES-BINDING PROTEIN-RELATED"/>
    <property type="match status" value="1"/>
</dbReference>
<dbReference type="Gene3D" id="3.40.190.10">
    <property type="entry name" value="Periplasmic binding protein-like II"/>
    <property type="match status" value="2"/>
</dbReference>
<dbReference type="EMBL" id="VUOA01000019">
    <property type="protein sequence ID" value="KAA2237478.1"/>
    <property type="molecule type" value="Genomic_DNA"/>
</dbReference>
<keyword evidence="1" id="KW-0732">Signal</keyword>
<reference evidence="2 3" key="1">
    <citation type="submission" date="2019-09" db="EMBL/GenBank/DDBJ databases">
        <title>Salinarimonas rosea gen. nov., sp. nov., a new member of the a-2 subgroup of the Proteobacteria.</title>
        <authorList>
            <person name="Liu J."/>
        </authorList>
    </citation>
    <scope>NUCLEOTIDE SEQUENCE [LARGE SCALE GENOMIC DNA]</scope>
    <source>
        <strain evidence="2 3">BN140002</strain>
    </source>
</reference>